<dbReference type="PROSITE" id="PS51126">
    <property type="entry name" value="DILUTE"/>
    <property type="match status" value="1"/>
</dbReference>
<dbReference type="Proteomes" id="UP001190700">
    <property type="component" value="Unassembled WGS sequence"/>
</dbReference>
<accession>A0AAE0GG45</accession>
<keyword evidence="1" id="KW-0175">Coiled coil</keyword>
<evidence type="ECO:0000259" key="3">
    <source>
        <dbReference type="PROSITE" id="PS51126"/>
    </source>
</evidence>
<feature type="region of interest" description="Disordered" evidence="2">
    <location>
        <begin position="245"/>
        <end position="267"/>
    </location>
</feature>
<reference evidence="4 5" key="1">
    <citation type="journal article" date="2015" name="Genome Biol. Evol.">
        <title>Comparative Genomics of a Bacterivorous Green Alga Reveals Evolutionary Causalities and Consequences of Phago-Mixotrophic Mode of Nutrition.</title>
        <authorList>
            <person name="Burns J.A."/>
            <person name="Paasch A."/>
            <person name="Narechania A."/>
            <person name="Kim E."/>
        </authorList>
    </citation>
    <scope>NUCLEOTIDE SEQUENCE [LARGE SCALE GENOMIC DNA]</scope>
    <source>
        <strain evidence="4 5">PLY_AMNH</strain>
    </source>
</reference>
<proteinExistence type="predicted"/>
<name>A0AAE0GG45_9CHLO</name>
<feature type="domain" description="Dilute" evidence="3">
    <location>
        <begin position="516"/>
        <end position="686"/>
    </location>
</feature>
<sequence length="715" mass="77903">MANIDDGSSVHMKRRNNHAITALYGDLSLYDYDEKRIPELYIAPTQFGALTLLCEKGEQEIAQWRQAIANVDEDWGKRKERTQKEIDNTRANRDALKDSILRERQAAQDDVVAGVLALATDKAAATQATAIQIENLRTEAKRTFGKVVREAQDMVAALEPLVPDAERDNVSCQDSCSQFLALYRGLPSTVDDELAEMQTACDKGEKKLKKLQDQNRVLKEMELEANKAQEASRQAKLAAIQARKEKRAGLVRSPPAAAAVRRAPAHPPVPLTWDFLEDAPKAAATSKEAAQGLHVASEKEHSAASEDSDVDSDSGIDSDHQLRATTGAQPASREGAEEAAEDSSNGAAPATGPLCFAPQPRAPDWPIQRMQLLDGSLGEDCATILLPGAGHSKEFVQTTTAQKVPLAAAWLIDAIEHWGYLEIRPGSSMALDIICEELLLAGAAAHGDALALASHTALVCVLLSHIVHRRKPRTYHVGKLEEQLMYCLAACFLGWRKMLRARVLRHLGPLEDAEASNALHAAAAHDLWYEAQTVLVETMDITLRSAVPPSVVRMLLEELLTELSTSMFNALLIQVPACSTNLARKLLAGLKAVMGWVASTWSAEGWGPAPQHRVALLQQALNLMVTTHERGPERPVPSCELLTPAQMNRFRQLCSAEATASLYLDASLGGHVSPVQLQDSNALAQDTTYHIGDWKAPPSAEIIPGRDLPTFSFQR</sequence>
<evidence type="ECO:0000256" key="2">
    <source>
        <dbReference type="SAM" id="MobiDB-lite"/>
    </source>
</evidence>
<evidence type="ECO:0000256" key="1">
    <source>
        <dbReference type="SAM" id="Coils"/>
    </source>
</evidence>
<feature type="coiled-coil region" evidence="1">
    <location>
        <begin position="54"/>
        <end position="99"/>
    </location>
</feature>
<feature type="compositionally biased region" description="Acidic residues" evidence="2">
    <location>
        <begin position="306"/>
        <end position="316"/>
    </location>
</feature>
<dbReference type="EMBL" id="LGRX02006104">
    <property type="protein sequence ID" value="KAK3277447.1"/>
    <property type="molecule type" value="Genomic_DNA"/>
</dbReference>
<feature type="compositionally biased region" description="Low complexity" evidence="2">
    <location>
        <begin position="251"/>
        <end position="262"/>
    </location>
</feature>
<organism evidence="4 5">
    <name type="scientific">Cymbomonas tetramitiformis</name>
    <dbReference type="NCBI Taxonomy" id="36881"/>
    <lineage>
        <taxon>Eukaryota</taxon>
        <taxon>Viridiplantae</taxon>
        <taxon>Chlorophyta</taxon>
        <taxon>Pyramimonadophyceae</taxon>
        <taxon>Pyramimonadales</taxon>
        <taxon>Pyramimonadaceae</taxon>
        <taxon>Cymbomonas</taxon>
    </lineage>
</organism>
<dbReference type="AlphaFoldDB" id="A0AAE0GG45"/>
<feature type="region of interest" description="Disordered" evidence="2">
    <location>
        <begin position="282"/>
        <end position="360"/>
    </location>
</feature>
<protein>
    <recommendedName>
        <fullName evidence="3">Dilute domain-containing protein</fullName>
    </recommendedName>
</protein>
<dbReference type="InterPro" id="IPR002710">
    <property type="entry name" value="Dilute_dom"/>
</dbReference>
<feature type="coiled-coil region" evidence="1">
    <location>
        <begin position="194"/>
        <end position="238"/>
    </location>
</feature>
<comment type="caution">
    <text evidence="4">The sequence shown here is derived from an EMBL/GenBank/DDBJ whole genome shotgun (WGS) entry which is preliminary data.</text>
</comment>
<gene>
    <name evidence="4" type="ORF">CYMTET_14552</name>
</gene>
<evidence type="ECO:0000313" key="4">
    <source>
        <dbReference type="EMBL" id="KAK3277447.1"/>
    </source>
</evidence>
<evidence type="ECO:0000313" key="5">
    <source>
        <dbReference type="Proteomes" id="UP001190700"/>
    </source>
</evidence>
<keyword evidence="5" id="KW-1185">Reference proteome</keyword>